<protein>
    <submittedName>
        <fullName evidence="2">Uncharacterized protein</fullName>
    </submittedName>
</protein>
<feature type="compositionally biased region" description="Basic and acidic residues" evidence="1">
    <location>
        <begin position="472"/>
        <end position="488"/>
    </location>
</feature>
<reference evidence="2 3" key="1">
    <citation type="journal article" date="2017" name="Mycologia">
        <title>Bifiguratus adelaidae, gen. et sp. nov., a new member of Mucoromycotina in endophytic and soil-dwelling habitats.</title>
        <authorList>
            <person name="Torres-Cruz T.J."/>
            <person name="Billingsley Tobias T.L."/>
            <person name="Almatruk M."/>
            <person name="Hesse C."/>
            <person name="Kuske C.R."/>
            <person name="Desiro A."/>
            <person name="Benucci G.M."/>
            <person name="Bonito G."/>
            <person name="Stajich J.E."/>
            <person name="Dunlap C."/>
            <person name="Arnold A.E."/>
            <person name="Porras-Alfaro A."/>
        </authorList>
    </citation>
    <scope>NUCLEOTIDE SEQUENCE [LARGE SCALE GENOMIC DNA]</scope>
    <source>
        <strain evidence="2 3">AZ0501</strain>
    </source>
</reference>
<feature type="region of interest" description="Disordered" evidence="1">
    <location>
        <begin position="462"/>
        <end position="496"/>
    </location>
</feature>
<feature type="compositionally biased region" description="Basic and acidic residues" evidence="1">
    <location>
        <begin position="37"/>
        <end position="46"/>
    </location>
</feature>
<gene>
    <name evidence="2" type="ORF">BZG36_05213</name>
</gene>
<sequence length="496" mass="55445">MLPHSQTRYALTTPDNGRKARLPLSPTDAYPTQLDLKALRDHETPSRKRATRSADLSPRVAEAGVKRRALKSHSNPDRTAYKENSPLDVGSIKPRLTRAASGDTFLGKRLRSNQYTKASITPVKTFGEDSKSTSRRTPLADITSEVIPSDVDHLPQNLPMTPTRSTRRNANSTSTHWKVYADEYSDVESAADSTHARTEGSLSPSSRSQKTYYDVHDDVEHSLPPNETPAYREAKRKSLESSSKLNRTESNASSDIGSPSLRPQGRKRQVLGEIPVHTLPEYAEYFVNGSVTPNARAFELHYTEETWEEAVEVFRHSQATESLPSVLDFFSEDVRSYGQTEGFDDDDDDDDDEVKVEEREDSNPFTISEEEEEASGTPSSTVATAGSSTPLLSPSLLATEKASFQFKTPRHRSPSKSSQQHEHIRHNHHDYLHCDHPTTTPGGLQRQVTDVIVKTITEEEIDEFFASESDASDEHEIHDENADPKSLDDTQQEQDE</sequence>
<feature type="compositionally biased region" description="Polar residues" evidence="1">
    <location>
        <begin position="376"/>
        <end position="386"/>
    </location>
</feature>
<feature type="compositionally biased region" description="Polar residues" evidence="1">
    <location>
        <begin position="200"/>
        <end position="211"/>
    </location>
</feature>
<name>A0A261XUR8_9FUNG</name>
<feature type="compositionally biased region" description="Polar residues" evidence="1">
    <location>
        <begin position="158"/>
        <end position="174"/>
    </location>
</feature>
<comment type="caution">
    <text evidence="2">The sequence shown here is derived from an EMBL/GenBank/DDBJ whole genome shotgun (WGS) entry which is preliminary data.</text>
</comment>
<dbReference type="Proteomes" id="UP000242875">
    <property type="component" value="Unassembled WGS sequence"/>
</dbReference>
<accession>A0A261XUR8</accession>
<feature type="compositionally biased region" description="Basic and acidic residues" evidence="1">
    <location>
        <begin position="230"/>
        <end position="239"/>
    </location>
</feature>
<feature type="compositionally biased region" description="Acidic residues" evidence="1">
    <location>
        <begin position="342"/>
        <end position="355"/>
    </location>
</feature>
<feature type="region of interest" description="Disordered" evidence="1">
    <location>
        <begin position="150"/>
        <end position="174"/>
    </location>
</feature>
<evidence type="ECO:0000256" key="1">
    <source>
        <dbReference type="SAM" id="MobiDB-lite"/>
    </source>
</evidence>
<feature type="compositionally biased region" description="Polar residues" evidence="1">
    <location>
        <begin position="240"/>
        <end position="257"/>
    </location>
</feature>
<evidence type="ECO:0000313" key="3">
    <source>
        <dbReference type="Proteomes" id="UP000242875"/>
    </source>
</evidence>
<feature type="region of interest" description="Disordered" evidence="1">
    <location>
        <begin position="191"/>
        <end position="267"/>
    </location>
</feature>
<organism evidence="2 3">
    <name type="scientific">Bifiguratus adelaidae</name>
    <dbReference type="NCBI Taxonomy" id="1938954"/>
    <lineage>
        <taxon>Eukaryota</taxon>
        <taxon>Fungi</taxon>
        <taxon>Fungi incertae sedis</taxon>
        <taxon>Mucoromycota</taxon>
        <taxon>Mucoromycotina</taxon>
        <taxon>Endogonomycetes</taxon>
        <taxon>Endogonales</taxon>
        <taxon>Endogonales incertae sedis</taxon>
        <taxon>Bifiguratus</taxon>
    </lineage>
</organism>
<dbReference type="EMBL" id="MVBO01000189">
    <property type="protein sequence ID" value="OZJ02101.1"/>
    <property type="molecule type" value="Genomic_DNA"/>
</dbReference>
<proteinExistence type="predicted"/>
<dbReference type="AlphaFoldDB" id="A0A261XUR8"/>
<feature type="compositionally biased region" description="Acidic residues" evidence="1">
    <location>
        <begin position="462"/>
        <end position="471"/>
    </location>
</feature>
<feature type="compositionally biased region" description="Polar residues" evidence="1">
    <location>
        <begin position="1"/>
        <end position="15"/>
    </location>
</feature>
<keyword evidence="3" id="KW-1185">Reference proteome</keyword>
<dbReference type="OrthoDB" id="10543675at2759"/>
<evidence type="ECO:0000313" key="2">
    <source>
        <dbReference type="EMBL" id="OZJ02101.1"/>
    </source>
</evidence>
<feature type="region of interest" description="Disordered" evidence="1">
    <location>
        <begin position="337"/>
        <end position="424"/>
    </location>
</feature>
<feature type="compositionally biased region" description="Low complexity" evidence="1">
    <location>
        <begin position="387"/>
        <end position="397"/>
    </location>
</feature>
<feature type="region of interest" description="Disordered" evidence="1">
    <location>
        <begin position="1"/>
        <end position="93"/>
    </location>
</feature>